<keyword evidence="13 14" id="KW-0464">Manganese</keyword>
<comment type="function">
    <text evidence="3 14 16">Endonuclease that specifically degrades the RNA of RNA-DNA hybrids.</text>
</comment>
<evidence type="ECO:0000256" key="12">
    <source>
        <dbReference type="ARBA" id="ARBA00022801"/>
    </source>
</evidence>
<dbReference type="GO" id="GO:0030145">
    <property type="term" value="F:manganese ion binding"/>
    <property type="evidence" value="ECO:0007669"/>
    <property type="project" value="UniProtKB-UniRule"/>
</dbReference>
<evidence type="ECO:0000256" key="2">
    <source>
        <dbReference type="ARBA" id="ARBA00001946"/>
    </source>
</evidence>
<proteinExistence type="inferred from homology"/>
<dbReference type="GO" id="GO:0032299">
    <property type="term" value="C:ribonuclease H2 complex"/>
    <property type="evidence" value="ECO:0007669"/>
    <property type="project" value="TreeGrafter"/>
</dbReference>
<keyword evidence="10 14" id="KW-0479">Metal-binding</keyword>
<dbReference type="Proteomes" id="UP000008206">
    <property type="component" value="Chromosome"/>
</dbReference>
<dbReference type="PANTHER" id="PTHR10954:SF18">
    <property type="entry name" value="RIBONUCLEASE HII"/>
    <property type="match status" value="1"/>
</dbReference>
<dbReference type="GO" id="GO:0003723">
    <property type="term" value="F:RNA binding"/>
    <property type="evidence" value="ECO:0007669"/>
    <property type="project" value="UniProtKB-UniRule"/>
</dbReference>
<reference evidence="19" key="1">
    <citation type="journal article" date="2011" name="MBio">
        <title>Novel metabolic attributes of the genus Cyanothece, comprising a group of unicellular nitrogen-fixing Cyanobacteria.</title>
        <authorList>
            <person name="Bandyopadhyay A."/>
            <person name="Elvitigala T."/>
            <person name="Welsh E."/>
            <person name="Stockel J."/>
            <person name="Liberton M."/>
            <person name="Min H."/>
            <person name="Sherman L.A."/>
            <person name="Pakrasi H.B."/>
        </authorList>
    </citation>
    <scope>NUCLEOTIDE SEQUENCE [LARGE SCALE GENOMIC DNA]</scope>
    <source>
        <strain evidence="19">PCC 7822</strain>
    </source>
</reference>
<comment type="similarity">
    <text evidence="5 14 16">Belongs to the RNase HII family.</text>
</comment>
<evidence type="ECO:0000256" key="8">
    <source>
        <dbReference type="ARBA" id="ARBA00022490"/>
    </source>
</evidence>
<dbReference type="AlphaFoldDB" id="E0UDD2"/>
<dbReference type="SUPFAM" id="SSF53098">
    <property type="entry name" value="Ribonuclease H-like"/>
    <property type="match status" value="1"/>
</dbReference>
<feature type="binding site" evidence="14 15">
    <location>
        <position position="29"/>
    </location>
    <ligand>
        <name>a divalent metal cation</name>
        <dbReference type="ChEBI" id="CHEBI:60240"/>
    </ligand>
</feature>
<dbReference type="InterPro" id="IPR012337">
    <property type="entry name" value="RNaseH-like_sf"/>
</dbReference>
<dbReference type="InterPro" id="IPR036397">
    <property type="entry name" value="RNaseH_sf"/>
</dbReference>
<evidence type="ECO:0000256" key="13">
    <source>
        <dbReference type="ARBA" id="ARBA00023211"/>
    </source>
</evidence>
<comment type="catalytic activity">
    <reaction evidence="1 14 15 16">
        <text>Endonucleolytic cleavage to 5'-phosphomonoester.</text>
        <dbReference type="EC" id="3.1.26.4"/>
    </reaction>
</comment>
<dbReference type="NCBIfam" id="NF010537">
    <property type="entry name" value="PRK13925.1"/>
    <property type="match status" value="1"/>
</dbReference>
<comment type="cofactor">
    <cofactor evidence="2">
        <name>Mg(2+)</name>
        <dbReference type="ChEBI" id="CHEBI:18420"/>
    </cofactor>
</comment>
<dbReference type="GO" id="GO:0005737">
    <property type="term" value="C:cytoplasm"/>
    <property type="evidence" value="ECO:0007669"/>
    <property type="project" value="UniProtKB-SubCell"/>
</dbReference>
<evidence type="ECO:0000256" key="9">
    <source>
        <dbReference type="ARBA" id="ARBA00022722"/>
    </source>
</evidence>
<dbReference type="GO" id="GO:0006298">
    <property type="term" value="P:mismatch repair"/>
    <property type="evidence" value="ECO:0007669"/>
    <property type="project" value="TreeGrafter"/>
</dbReference>
<gene>
    <name evidence="14" type="primary">rnhB</name>
    <name evidence="18" type="ordered locus">Cyan7822_2143</name>
</gene>
<evidence type="ECO:0000256" key="5">
    <source>
        <dbReference type="ARBA" id="ARBA00007383"/>
    </source>
</evidence>
<evidence type="ECO:0000256" key="1">
    <source>
        <dbReference type="ARBA" id="ARBA00000077"/>
    </source>
</evidence>
<dbReference type="eggNOG" id="COG0164">
    <property type="taxonomic scope" value="Bacteria"/>
</dbReference>
<dbReference type="KEGG" id="cyj:Cyan7822_2143"/>
<dbReference type="PANTHER" id="PTHR10954">
    <property type="entry name" value="RIBONUCLEASE H2 SUBUNIT A"/>
    <property type="match status" value="1"/>
</dbReference>
<evidence type="ECO:0000256" key="10">
    <source>
        <dbReference type="ARBA" id="ARBA00022723"/>
    </source>
</evidence>
<sequence>MTKPILPTFDISLLPEVKSQETLIAGVDEVGRGALFGPVAAGAVIIPVSALPQLTALGVKDSKQLSPKKRSELAAQIKAMALDFHVSFATVMDIDRINILQASLLAMYRAVAKLKVEAAVCLVDGKQPIPNLAIRQENIVRGDERSPVIAAASILAKVWRDQLIVRLARKYPHYDLIANKGYGTIRHREALLKYGPSPQHRLSFRPCQKSLSINN</sequence>
<dbReference type="GO" id="GO:0004523">
    <property type="term" value="F:RNA-DNA hybrid ribonuclease activity"/>
    <property type="evidence" value="ECO:0007669"/>
    <property type="project" value="UniProtKB-UniRule"/>
</dbReference>
<dbReference type="CDD" id="cd07182">
    <property type="entry name" value="RNase_HII_bacteria_HII_like"/>
    <property type="match status" value="1"/>
</dbReference>
<dbReference type="GO" id="GO:0043137">
    <property type="term" value="P:DNA replication, removal of RNA primer"/>
    <property type="evidence" value="ECO:0007669"/>
    <property type="project" value="TreeGrafter"/>
</dbReference>
<dbReference type="HOGENOM" id="CLU_036532_3_2_3"/>
<evidence type="ECO:0000313" key="19">
    <source>
        <dbReference type="Proteomes" id="UP000008206"/>
    </source>
</evidence>
<evidence type="ECO:0000256" key="4">
    <source>
        <dbReference type="ARBA" id="ARBA00004496"/>
    </source>
</evidence>
<feature type="binding site" evidence="14 15">
    <location>
        <position position="124"/>
    </location>
    <ligand>
        <name>a divalent metal cation</name>
        <dbReference type="ChEBI" id="CHEBI:60240"/>
    </ligand>
</feature>
<keyword evidence="9 14" id="KW-0540">Nuclease</keyword>
<evidence type="ECO:0000256" key="3">
    <source>
        <dbReference type="ARBA" id="ARBA00004065"/>
    </source>
</evidence>
<name>E0UDD2_GLOV7</name>
<dbReference type="EMBL" id="CP002198">
    <property type="protein sequence ID" value="ADN14123.1"/>
    <property type="molecule type" value="Genomic_DNA"/>
</dbReference>
<evidence type="ECO:0000259" key="17">
    <source>
        <dbReference type="PROSITE" id="PS51975"/>
    </source>
</evidence>
<keyword evidence="8 14" id="KW-0963">Cytoplasm</keyword>
<protein>
    <recommendedName>
        <fullName evidence="7 14">Ribonuclease HII</fullName>
        <shortName evidence="14">RNase HII</shortName>
        <ecNumber evidence="6 14">3.1.26.4</ecNumber>
    </recommendedName>
</protein>
<evidence type="ECO:0000256" key="7">
    <source>
        <dbReference type="ARBA" id="ARBA00019179"/>
    </source>
</evidence>
<accession>E0UDD2</accession>
<dbReference type="STRING" id="497965.Cyan7822_2143"/>
<evidence type="ECO:0000256" key="14">
    <source>
        <dbReference type="HAMAP-Rule" id="MF_00052"/>
    </source>
</evidence>
<evidence type="ECO:0000256" key="16">
    <source>
        <dbReference type="RuleBase" id="RU003515"/>
    </source>
</evidence>
<comment type="cofactor">
    <cofactor evidence="14 15">
        <name>Mn(2+)</name>
        <dbReference type="ChEBI" id="CHEBI:29035"/>
    </cofactor>
    <cofactor evidence="14 15">
        <name>Mg(2+)</name>
        <dbReference type="ChEBI" id="CHEBI:18420"/>
    </cofactor>
    <text evidence="14 15">Manganese or magnesium. Binds 1 divalent metal ion per monomer in the absence of substrate. May bind a second metal ion after substrate binding.</text>
</comment>
<feature type="domain" description="RNase H type-2" evidence="17">
    <location>
        <begin position="22"/>
        <end position="215"/>
    </location>
</feature>
<dbReference type="OrthoDB" id="9803420at2"/>
<dbReference type="EC" id="3.1.26.4" evidence="6 14"/>
<dbReference type="InterPro" id="IPR001352">
    <property type="entry name" value="RNase_HII/HIII"/>
</dbReference>
<organism evidence="18 19">
    <name type="scientific">Gloeothece verrucosa (strain PCC 7822)</name>
    <name type="common">Cyanothece sp. (strain PCC 7822)</name>
    <dbReference type="NCBI Taxonomy" id="497965"/>
    <lineage>
        <taxon>Bacteria</taxon>
        <taxon>Bacillati</taxon>
        <taxon>Cyanobacteriota</taxon>
        <taxon>Cyanophyceae</taxon>
        <taxon>Oscillatoriophycideae</taxon>
        <taxon>Chroococcales</taxon>
        <taxon>Aphanothecaceae</taxon>
        <taxon>Gloeothece</taxon>
        <taxon>Gloeothece verrucosa</taxon>
    </lineage>
</organism>
<dbReference type="NCBIfam" id="NF000595">
    <property type="entry name" value="PRK00015.1-3"/>
    <property type="match status" value="1"/>
</dbReference>
<evidence type="ECO:0000256" key="15">
    <source>
        <dbReference type="PROSITE-ProRule" id="PRU01319"/>
    </source>
</evidence>
<keyword evidence="11 14" id="KW-0255">Endonuclease</keyword>
<dbReference type="Pfam" id="PF01351">
    <property type="entry name" value="RNase_HII"/>
    <property type="match status" value="1"/>
</dbReference>
<dbReference type="Gene3D" id="3.30.420.10">
    <property type="entry name" value="Ribonuclease H-like superfamily/Ribonuclease H"/>
    <property type="match status" value="1"/>
</dbReference>
<dbReference type="PROSITE" id="PS51975">
    <property type="entry name" value="RNASE_H_2"/>
    <property type="match status" value="1"/>
</dbReference>
<comment type="subcellular location">
    <subcellularLocation>
        <location evidence="4 14">Cytoplasm</location>
    </subcellularLocation>
</comment>
<feature type="binding site" evidence="14 15">
    <location>
        <position position="28"/>
    </location>
    <ligand>
        <name>a divalent metal cation</name>
        <dbReference type="ChEBI" id="CHEBI:60240"/>
    </ligand>
</feature>
<keyword evidence="19" id="KW-1185">Reference proteome</keyword>
<evidence type="ECO:0000256" key="6">
    <source>
        <dbReference type="ARBA" id="ARBA00012180"/>
    </source>
</evidence>
<dbReference type="RefSeq" id="WP_013322228.1">
    <property type="nucleotide sequence ID" value="NC_014501.1"/>
</dbReference>
<dbReference type="InterPro" id="IPR024567">
    <property type="entry name" value="RNase_HII/HIII_dom"/>
</dbReference>
<evidence type="ECO:0000313" key="18">
    <source>
        <dbReference type="EMBL" id="ADN14123.1"/>
    </source>
</evidence>
<keyword evidence="12 14" id="KW-0378">Hydrolase</keyword>
<dbReference type="HAMAP" id="MF_00052_B">
    <property type="entry name" value="RNase_HII_B"/>
    <property type="match status" value="1"/>
</dbReference>
<dbReference type="InterPro" id="IPR022898">
    <property type="entry name" value="RNase_HII"/>
</dbReference>
<evidence type="ECO:0000256" key="11">
    <source>
        <dbReference type="ARBA" id="ARBA00022759"/>
    </source>
</evidence>